<dbReference type="InterPro" id="IPR011701">
    <property type="entry name" value="MFS"/>
</dbReference>
<evidence type="ECO:0000256" key="3">
    <source>
        <dbReference type="ARBA" id="ARBA00022475"/>
    </source>
</evidence>
<keyword evidence="4" id="KW-0812">Transmembrane</keyword>
<dbReference type="Gene3D" id="1.20.1720.10">
    <property type="entry name" value="Multidrug resistance protein D"/>
    <property type="match status" value="1"/>
</dbReference>
<accession>A0A7H8XLT7</accession>
<dbReference type="RefSeq" id="WP_178064920.1">
    <property type="nucleotide sequence ID" value="NZ_JBICTT010000007.1"/>
</dbReference>
<name>A0A7H8XLT7_9ACTN</name>
<keyword evidence="5" id="KW-1133">Transmembrane helix</keyword>
<evidence type="ECO:0000256" key="6">
    <source>
        <dbReference type="ARBA" id="ARBA00023136"/>
    </source>
</evidence>
<dbReference type="PANTHER" id="PTHR42718">
    <property type="entry name" value="MAJOR FACILITATOR SUPERFAMILY MULTIDRUG TRANSPORTER MFSC"/>
    <property type="match status" value="1"/>
</dbReference>
<gene>
    <name evidence="8" type="ORF">HXZ27_16040</name>
</gene>
<evidence type="ECO:0000256" key="1">
    <source>
        <dbReference type="ARBA" id="ARBA00004651"/>
    </source>
</evidence>
<keyword evidence="3" id="KW-1003">Cell membrane</keyword>
<dbReference type="GO" id="GO:0005886">
    <property type="term" value="C:plasma membrane"/>
    <property type="evidence" value="ECO:0007669"/>
    <property type="project" value="UniProtKB-SubCell"/>
</dbReference>
<dbReference type="PANTHER" id="PTHR42718:SF46">
    <property type="entry name" value="BLR6921 PROTEIN"/>
    <property type="match status" value="1"/>
</dbReference>
<feature type="domain" description="Major facilitator superfamily (MFS) profile" evidence="7">
    <location>
        <begin position="19"/>
        <end position="457"/>
    </location>
</feature>
<evidence type="ECO:0000313" key="8">
    <source>
        <dbReference type="EMBL" id="QLD25528.1"/>
    </source>
</evidence>
<dbReference type="GO" id="GO:0022857">
    <property type="term" value="F:transmembrane transporter activity"/>
    <property type="evidence" value="ECO:0007669"/>
    <property type="project" value="InterPro"/>
</dbReference>
<dbReference type="SUPFAM" id="SSF103473">
    <property type="entry name" value="MFS general substrate transporter"/>
    <property type="match status" value="1"/>
</dbReference>
<dbReference type="InterPro" id="IPR020846">
    <property type="entry name" value="MFS_dom"/>
</dbReference>
<reference evidence="8 9" key="1">
    <citation type="submission" date="2020-07" db="EMBL/GenBank/DDBJ databases">
        <title>A bifunctional nitrone conjugated secondary metabolite targeting the ribosome.</title>
        <authorList>
            <person name="Limbrick E.M."/>
            <person name="Graf M."/>
            <person name="Derewacz D.K."/>
            <person name="Nguyen F."/>
            <person name="Spraggins J.M."/>
            <person name="Wieland M."/>
            <person name="Ynigez-Gutierrez A.E."/>
            <person name="Reisman B.J."/>
            <person name="Zinshteyn B."/>
            <person name="McCulloch K."/>
            <person name="Iverson T.M."/>
            <person name="Green R."/>
            <person name="Wilson D.N."/>
            <person name="Bachmann B.O."/>
        </authorList>
    </citation>
    <scope>NUCLEOTIDE SEQUENCE [LARGE SCALE GENOMIC DNA]</scope>
    <source>
        <strain evidence="9">aurantiaca</strain>
    </source>
</reference>
<comment type="subcellular location">
    <subcellularLocation>
        <location evidence="1">Cell membrane</location>
        <topology evidence="1">Multi-pass membrane protein</topology>
    </subcellularLocation>
</comment>
<protein>
    <submittedName>
        <fullName evidence="8">MFS transporter</fullName>
    </submittedName>
</protein>
<dbReference type="Proteomes" id="UP000509335">
    <property type="component" value="Chromosome"/>
</dbReference>
<dbReference type="Gene3D" id="1.20.1250.20">
    <property type="entry name" value="MFS general substrate transporter like domains"/>
    <property type="match status" value="1"/>
</dbReference>
<dbReference type="CDD" id="cd17321">
    <property type="entry name" value="MFS_MMR_MDR_like"/>
    <property type="match status" value="1"/>
</dbReference>
<evidence type="ECO:0000259" key="7">
    <source>
        <dbReference type="PROSITE" id="PS50850"/>
    </source>
</evidence>
<evidence type="ECO:0000256" key="5">
    <source>
        <dbReference type="ARBA" id="ARBA00022989"/>
    </source>
</evidence>
<dbReference type="AlphaFoldDB" id="A0A7H8XLT7"/>
<dbReference type="KEGG" id="mcab:HXZ27_16040"/>
<organism evidence="8 9">
    <name type="scientific">Micromonospora carbonacea</name>
    <dbReference type="NCBI Taxonomy" id="47853"/>
    <lineage>
        <taxon>Bacteria</taxon>
        <taxon>Bacillati</taxon>
        <taxon>Actinomycetota</taxon>
        <taxon>Actinomycetes</taxon>
        <taxon>Micromonosporales</taxon>
        <taxon>Micromonosporaceae</taxon>
        <taxon>Micromonospora</taxon>
    </lineage>
</organism>
<dbReference type="InterPro" id="IPR036259">
    <property type="entry name" value="MFS_trans_sf"/>
</dbReference>
<evidence type="ECO:0000256" key="2">
    <source>
        <dbReference type="ARBA" id="ARBA00022448"/>
    </source>
</evidence>
<sequence>MTARERTPSSTRGADRWGAVVAVGITVFITGADMTIVGVALPTLGTDLGVGPTTVQWVVLGYALPLVALGLPLGRWADTMSKRQAFLLAVCGFGVASVLVAVADRLGTVVAARVMQGLFGALISALVLATIARSVRPQMMGRAVGVVAALGPLGAAVGPALGGALIEASGWRSVFLINVPICFVAGWLGLRSIPADDMGLALPRRSWLLDAILLGAGGTAFLLGLQAADPTRGTPILALSLLVLAIVVTAVWTRRPDARVALGMLADPLPRYWLIASCCGGAVTGTLGFLAPFHLTDGLRVSPTVAGLVLLALPAGMVAAAPFGGMIGDRWGHHRAGVLGTALVLTGTVALLGASGDWRAADLAWRLALVGAGTGLLAGPCQAAVMNAVSPDRGATAGAFSSLTLNLGFAIGPPLGVLTWRMGGGSPADIPAGYTTAVVTAALSLLAVCMVVVSRRA</sequence>
<keyword evidence="2" id="KW-0813">Transport</keyword>
<keyword evidence="6" id="KW-0472">Membrane</keyword>
<dbReference type="GeneID" id="301312179"/>
<evidence type="ECO:0000256" key="4">
    <source>
        <dbReference type="ARBA" id="ARBA00022692"/>
    </source>
</evidence>
<evidence type="ECO:0000313" key="9">
    <source>
        <dbReference type="Proteomes" id="UP000509335"/>
    </source>
</evidence>
<dbReference type="Pfam" id="PF07690">
    <property type="entry name" value="MFS_1"/>
    <property type="match status" value="1"/>
</dbReference>
<dbReference type="PRINTS" id="PR01036">
    <property type="entry name" value="TCRTETB"/>
</dbReference>
<dbReference type="PROSITE" id="PS50850">
    <property type="entry name" value="MFS"/>
    <property type="match status" value="1"/>
</dbReference>
<proteinExistence type="predicted"/>
<dbReference type="EMBL" id="CP058322">
    <property type="protein sequence ID" value="QLD25528.1"/>
    <property type="molecule type" value="Genomic_DNA"/>
</dbReference>